<feature type="region of interest" description="Disordered" evidence="3">
    <location>
        <begin position="46"/>
        <end position="75"/>
    </location>
</feature>
<dbReference type="CDD" id="cd10972">
    <property type="entry name" value="CE4_DAC_u3_5s"/>
    <property type="match status" value="1"/>
</dbReference>
<dbReference type="PROSITE" id="PS51257">
    <property type="entry name" value="PROKAR_LIPOPROTEIN"/>
    <property type="match status" value="1"/>
</dbReference>
<protein>
    <recommendedName>
        <fullName evidence="4">NodB homology domain-containing protein</fullName>
    </recommendedName>
</protein>
<evidence type="ECO:0000259" key="4">
    <source>
        <dbReference type="PROSITE" id="PS51677"/>
    </source>
</evidence>
<name>A0A3G2R3R9_9FIRM</name>
<dbReference type="InterPro" id="IPR002509">
    <property type="entry name" value="NODB_dom"/>
</dbReference>
<gene>
    <name evidence="5" type="ORF">D2962_04935</name>
</gene>
<dbReference type="EMBL" id="CP033169">
    <property type="protein sequence ID" value="AYO30042.1"/>
    <property type="molecule type" value="Genomic_DNA"/>
</dbReference>
<comment type="subcellular location">
    <subcellularLocation>
        <location evidence="1">Secreted</location>
    </subcellularLocation>
</comment>
<dbReference type="SUPFAM" id="SSF88713">
    <property type="entry name" value="Glycoside hydrolase/deacetylase"/>
    <property type="match status" value="1"/>
</dbReference>
<evidence type="ECO:0000256" key="2">
    <source>
        <dbReference type="ARBA" id="ARBA00022729"/>
    </source>
</evidence>
<accession>A0A3G2R3R9</accession>
<reference evidence="5 6" key="1">
    <citation type="submission" date="2018-10" db="EMBL/GenBank/DDBJ databases">
        <authorList>
            <person name="Zhang X."/>
        </authorList>
    </citation>
    <scope>NUCLEOTIDE SEQUENCE [LARGE SCALE GENOMIC DNA]</scope>
    <source>
        <strain evidence="5 6">SK-G1</strain>
    </source>
</reference>
<keyword evidence="6" id="KW-1185">Reference proteome</keyword>
<dbReference type="RefSeq" id="WP_122014316.1">
    <property type="nucleotide sequence ID" value="NZ_CP033169.1"/>
</dbReference>
<dbReference type="GO" id="GO:0005576">
    <property type="term" value="C:extracellular region"/>
    <property type="evidence" value="ECO:0007669"/>
    <property type="project" value="UniProtKB-SubCell"/>
</dbReference>
<evidence type="ECO:0000313" key="6">
    <source>
        <dbReference type="Proteomes" id="UP000280960"/>
    </source>
</evidence>
<evidence type="ECO:0000256" key="3">
    <source>
        <dbReference type="SAM" id="MobiDB-lite"/>
    </source>
</evidence>
<dbReference type="InterPro" id="IPR011330">
    <property type="entry name" value="Glyco_hydro/deAcase_b/a-brl"/>
</dbReference>
<keyword evidence="2" id="KW-0732">Signal</keyword>
<dbReference type="PROSITE" id="PS51677">
    <property type="entry name" value="NODB"/>
    <property type="match status" value="1"/>
</dbReference>
<dbReference type="GO" id="GO:0005975">
    <property type="term" value="P:carbohydrate metabolic process"/>
    <property type="evidence" value="ECO:0007669"/>
    <property type="project" value="InterPro"/>
</dbReference>
<dbReference type="Gene3D" id="3.20.20.370">
    <property type="entry name" value="Glycoside hydrolase/deacetylase"/>
    <property type="match status" value="1"/>
</dbReference>
<dbReference type="Pfam" id="PF01522">
    <property type="entry name" value="Polysacc_deac_1"/>
    <property type="match status" value="1"/>
</dbReference>
<dbReference type="InterPro" id="IPR051398">
    <property type="entry name" value="Polysacch_Deacetylase"/>
</dbReference>
<feature type="domain" description="NodB homology" evidence="4">
    <location>
        <begin position="170"/>
        <end position="378"/>
    </location>
</feature>
<dbReference type="AlphaFoldDB" id="A0A3G2R3R9"/>
<sequence>MKLQTVQHFFNTIVFFLILVLFLTACSHPSTKSIEGVNKSTSKNLQVGQDHKDAGDNEQLFNADPQKKGENTDSNHINEQQENHKIDFSVKPNELGQVMILMYHNVSDKESEWSRSYDNFKKDLQILYENGYCLIGLKDFIQGRIDVPAGKTPVIITFDDGLQGQFNFIEKQGKTIIDPHSAVGIINDFAEAHPDFGKKATFYIYYPLPFRQKEYIKEKLNYIVSNGMEIGNHTYTHANLTKLSSEKIQKELALNVKATQGYVEGYSVDSLALPYGASSKSTYNFLKQGSFEGTSYKNNAILLVGANPAFSPWDTRFDPYRLPRVRASSPYFEQWIKYFKENPGERFISDSNPDIITFPKELKKHFNEKVANKKVITY</sequence>
<dbReference type="Proteomes" id="UP000280960">
    <property type="component" value="Chromosome"/>
</dbReference>
<evidence type="ECO:0000313" key="5">
    <source>
        <dbReference type="EMBL" id="AYO30042.1"/>
    </source>
</evidence>
<proteinExistence type="predicted"/>
<evidence type="ECO:0000256" key="1">
    <source>
        <dbReference type="ARBA" id="ARBA00004613"/>
    </source>
</evidence>
<organism evidence="5 6">
    <name type="scientific">Biomaibacter acetigenes</name>
    <dbReference type="NCBI Taxonomy" id="2316383"/>
    <lineage>
        <taxon>Bacteria</taxon>
        <taxon>Bacillati</taxon>
        <taxon>Bacillota</taxon>
        <taxon>Clostridia</taxon>
        <taxon>Thermosediminibacterales</taxon>
        <taxon>Tepidanaerobacteraceae</taxon>
        <taxon>Biomaibacter</taxon>
    </lineage>
</organism>
<dbReference type="KEGG" id="bacg:D2962_04935"/>
<dbReference type="GO" id="GO:0016810">
    <property type="term" value="F:hydrolase activity, acting on carbon-nitrogen (but not peptide) bonds"/>
    <property type="evidence" value="ECO:0007669"/>
    <property type="project" value="InterPro"/>
</dbReference>
<dbReference type="PANTHER" id="PTHR34216:SF3">
    <property type="entry name" value="POLY-BETA-1,6-N-ACETYL-D-GLUCOSAMINE N-DEACETYLASE"/>
    <property type="match status" value="1"/>
</dbReference>
<dbReference type="PANTHER" id="PTHR34216">
    <property type="match status" value="1"/>
</dbReference>